<dbReference type="HOGENOM" id="CLU_116190_1_0_1"/>
<organism evidence="1 2">
    <name type="scientific">Medicago truncatula</name>
    <name type="common">Barrel medic</name>
    <name type="synonym">Medicago tribuloides</name>
    <dbReference type="NCBI Taxonomy" id="3880"/>
    <lineage>
        <taxon>Eukaryota</taxon>
        <taxon>Viridiplantae</taxon>
        <taxon>Streptophyta</taxon>
        <taxon>Embryophyta</taxon>
        <taxon>Tracheophyta</taxon>
        <taxon>Spermatophyta</taxon>
        <taxon>Magnoliopsida</taxon>
        <taxon>eudicotyledons</taxon>
        <taxon>Gunneridae</taxon>
        <taxon>Pentapetalae</taxon>
        <taxon>rosids</taxon>
        <taxon>fabids</taxon>
        <taxon>Fabales</taxon>
        <taxon>Fabaceae</taxon>
        <taxon>Papilionoideae</taxon>
        <taxon>50 kb inversion clade</taxon>
        <taxon>NPAAA clade</taxon>
        <taxon>Hologalegina</taxon>
        <taxon>IRL clade</taxon>
        <taxon>Trifolieae</taxon>
        <taxon>Medicago</taxon>
    </lineage>
</organism>
<dbReference type="InterPro" id="IPR008514">
    <property type="entry name" value="T6SS_Hcp"/>
</dbReference>
<evidence type="ECO:0000313" key="2">
    <source>
        <dbReference type="Proteomes" id="UP000002051"/>
    </source>
</evidence>
<accession>A0A072TPC6</accession>
<dbReference type="NCBIfam" id="TIGR03344">
    <property type="entry name" value="VI_effect_Hcp1"/>
    <property type="match status" value="1"/>
</dbReference>
<reference evidence="1 2" key="1">
    <citation type="journal article" date="2011" name="Nature">
        <title>The Medicago genome provides insight into the evolution of rhizobial symbioses.</title>
        <authorList>
            <person name="Young N.D."/>
            <person name="Debelle F."/>
            <person name="Oldroyd G.E."/>
            <person name="Geurts R."/>
            <person name="Cannon S.B."/>
            <person name="Udvardi M.K."/>
            <person name="Benedito V.A."/>
            <person name="Mayer K.F."/>
            <person name="Gouzy J."/>
            <person name="Schoof H."/>
            <person name="Van de Peer Y."/>
            <person name="Proost S."/>
            <person name="Cook D.R."/>
            <person name="Meyers B.C."/>
            <person name="Spannagl M."/>
            <person name="Cheung F."/>
            <person name="De Mita S."/>
            <person name="Krishnakumar V."/>
            <person name="Gundlach H."/>
            <person name="Zhou S."/>
            <person name="Mudge J."/>
            <person name="Bharti A.K."/>
            <person name="Murray J.D."/>
            <person name="Naoumkina M.A."/>
            <person name="Rosen B."/>
            <person name="Silverstein K.A."/>
            <person name="Tang H."/>
            <person name="Rombauts S."/>
            <person name="Zhao P.X."/>
            <person name="Zhou P."/>
            <person name="Barbe V."/>
            <person name="Bardou P."/>
            <person name="Bechner M."/>
            <person name="Bellec A."/>
            <person name="Berger A."/>
            <person name="Berges H."/>
            <person name="Bidwell S."/>
            <person name="Bisseling T."/>
            <person name="Choisne N."/>
            <person name="Couloux A."/>
            <person name="Denny R."/>
            <person name="Deshpande S."/>
            <person name="Dai X."/>
            <person name="Doyle J.J."/>
            <person name="Dudez A.M."/>
            <person name="Farmer A.D."/>
            <person name="Fouteau S."/>
            <person name="Franken C."/>
            <person name="Gibelin C."/>
            <person name="Gish J."/>
            <person name="Goldstein S."/>
            <person name="Gonzalez A.J."/>
            <person name="Green P.J."/>
            <person name="Hallab A."/>
            <person name="Hartog M."/>
            <person name="Hua A."/>
            <person name="Humphray S.J."/>
            <person name="Jeong D.H."/>
            <person name="Jing Y."/>
            <person name="Jocker A."/>
            <person name="Kenton S.M."/>
            <person name="Kim D.J."/>
            <person name="Klee K."/>
            <person name="Lai H."/>
            <person name="Lang C."/>
            <person name="Lin S."/>
            <person name="Macmil S.L."/>
            <person name="Magdelenat G."/>
            <person name="Matthews L."/>
            <person name="McCorrison J."/>
            <person name="Monaghan E.L."/>
            <person name="Mun J.H."/>
            <person name="Najar F.Z."/>
            <person name="Nicholson C."/>
            <person name="Noirot C."/>
            <person name="O'Bleness M."/>
            <person name="Paule C.R."/>
            <person name="Poulain J."/>
            <person name="Prion F."/>
            <person name="Qin B."/>
            <person name="Qu C."/>
            <person name="Retzel E.F."/>
            <person name="Riddle C."/>
            <person name="Sallet E."/>
            <person name="Samain S."/>
            <person name="Samson N."/>
            <person name="Sanders I."/>
            <person name="Saurat O."/>
            <person name="Scarpelli C."/>
            <person name="Schiex T."/>
            <person name="Segurens B."/>
            <person name="Severin A.J."/>
            <person name="Sherrier D.J."/>
            <person name="Shi R."/>
            <person name="Sims S."/>
            <person name="Singer S.R."/>
            <person name="Sinharoy S."/>
            <person name="Sterck L."/>
            <person name="Viollet A."/>
            <person name="Wang B.B."/>
            <person name="Wang K."/>
            <person name="Wang M."/>
            <person name="Wang X."/>
            <person name="Warfsmann J."/>
            <person name="Weissenbach J."/>
            <person name="White D.D."/>
            <person name="White J.D."/>
            <person name="Wiley G.B."/>
            <person name="Wincker P."/>
            <person name="Xing Y."/>
            <person name="Yang L."/>
            <person name="Yao Z."/>
            <person name="Ying F."/>
            <person name="Zhai J."/>
            <person name="Zhou L."/>
            <person name="Zuber A."/>
            <person name="Denarie J."/>
            <person name="Dixon R.A."/>
            <person name="May G.D."/>
            <person name="Schwartz D.C."/>
            <person name="Rogers J."/>
            <person name="Quetier F."/>
            <person name="Town C.D."/>
            <person name="Roe B.A."/>
        </authorList>
    </citation>
    <scope>NUCLEOTIDE SEQUENCE [LARGE SCALE GENOMIC DNA]</scope>
    <source>
        <strain evidence="2">cv. Jemalong A17</strain>
    </source>
</reference>
<dbReference type="EMBL" id="KL403913">
    <property type="protein sequence ID" value="KEH15390.1"/>
    <property type="molecule type" value="Genomic_DNA"/>
</dbReference>
<gene>
    <name evidence="1" type="ORF">MTR_1189s0020</name>
</gene>
<protein>
    <submittedName>
        <fullName evidence="1">Type VI secretion system effector, Hcp1 family protein</fullName>
    </submittedName>
</protein>
<name>A0A072TPC6_MEDTR</name>
<dbReference type="Pfam" id="PF05638">
    <property type="entry name" value="T6SS_HCP"/>
    <property type="match status" value="1"/>
</dbReference>
<evidence type="ECO:0000313" key="1">
    <source>
        <dbReference type="EMBL" id="KEH15390.1"/>
    </source>
</evidence>
<feature type="non-terminal residue" evidence="1">
    <location>
        <position position="172"/>
    </location>
</feature>
<dbReference type="SUPFAM" id="SSF141452">
    <property type="entry name" value="Hcp1-like"/>
    <property type="match status" value="1"/>
</dbReference>
<keyword evidence="2" id="KW-1185">Reference proteome</keyword>
<dbReference type="Gene3D" id="2.30.110.20">
    <property type="entry name" value="Hcp1-like"/>
    <property type="match status" value="1"/>
</dbReference>
<reference evidence="1 2" key="2">
    <citation type="journal article" date="2014" name="BMC Genomics">
        <title>An improved genome release (version Mt4.0) for the model legume Medicago truncatula.</title>
        <authorList>
            <person name="Tang H."/>
            <person name="Krishnakumar V."/>
            <person name="Bidwell S."/>
            <person name="Rosen B."/>
            <person name="Chan A."/>
            <person name="Zhou S."/>
            <person name="Gentzbittel L."/>
            <person name="Childs K.L."/>
            <person name="Yandell M."/>
            <person name="Gundlach H."/>
            <person name="Mayer K.F."/>
            <person name="Schwartz D.C."/>
            <person name="Town C.D."/>
        </authorList>
    </citation>
    <scope>GENOME REANNOTATION</scope>
    <source>
        <strain evidence="2">cv. Jemalong A17</strain>
    </source>
</reference>
<dbReference type="Proteomes" id="UP000002051">
    <property type="component" value="Unassembled WGS sequence"/>
</dbReference>
<sequence>MPTPAYISIQGKTQGNITQGAFTADSVGNVYQEGHEDQILVQEVEHLIATPTDPQSGQPSGQRVHKPFTFTSPLNKATPLLYQALASGEMLPEVEVKWYRTSTEGKQEHFFTTKLEDATIVNINTVLPHAQDATKAEYTQLVKVAMAYRKITWTHAIAGTEASDDWRKPQEA</sequence>
<dbReference type="InterPro" id="IPR052947">
    <property type="entry name" value="T6SS_Hcp1_domain"/>
</dbReference>
<dbReference type="PANTHER" id="PTHR34319">
    <property type="entry name" value="MAJOR EXPORTED PROTEIN"/>
    <property type="match status" value="1"/>
</dbReference>
<dbReference type="InterPro" id="IPR036624">
    <property type="entry name" value="Hcp1-lik_sf"/>
</dbReference>
<proteinExistence type="predicted"/>
<dbReference type="AlphaFoldDB" id="A0A072TPC6"/>
<dbReference type="PANTHER" id="PTHR34319:SF6">
    <property type="entry name" value="MAJOR EXPORTED PROTEIN"/>
    <property type="match status" value="1"/>
</dbReference>